<dbReference type="PANTHER" id="PTHR13847">
    <property type="entry name" value="SARCOSINE DEHYDROGENASE-RELATED"/>
    <property type="match status" value="1"/>
</dbReference>
<gene>
    <name evidence="3" type="ORF">Q4481_01455</name>
</gene>
<dbReference type="EMBL" id="JAUOZU010000001">
    <property type="protein sequence ID" value="MDO6962601.1"/>
    <property type="molecule type" value="Genomic_DNA"/>
</dbReference>
<reference evidence="3" key="1">
    <citation type="journal article" date="2015" name="Int. J. Syst. Evol. Microbiol.">
        <title>Rhizobium alvei sp. nov., isolated from a freshwater river.</title>
        <authorList>
            <person name="Sheu S.Y."/>
            <person name="Huang H.W."/>
            <person name="Young C.C."/>
            <person name="Chen W.M."/>
        </authorList>
    </citation>
    <scope>NUCLEOTIDE SEQUENCE</scope>
    <source>
        <strain evidence="3">TNR-22</strain>
    </source>
</reference>
<dbReference type="Pfam" id="PF01266">
    <property type="entry name" value="DAO"/>
    <property type="match status" value="1"/>
</dbReference>
<dbReference type="InterPro" id="IPR006076">
    <property type="entry name" value="FAD-dep_OxRdtase"/>
</dbReference>
<dbReference type="PANTHER" id="PTHR13847:SF281">
    <property type="entry name" value="FAD DEPENDENT OXIDOREDUCTASE DOMAIN-CONTAINING PROTEIN"/>
    <property type="match status" value="1"/>
</dbReference>
<accession>A0ABT8YG84</accession>
<evidence type="ECO:0000313" key="3">
    <source>
        <dbReference type="EMBL" id="MDO6962601.1"/>
    </source>
</evidence>
<dbReference type="Proteomes" id="UP001174932">
    <property type="component" value="Unassembled WGS sequence"/>
</dbReference>
<sequence>MAWQSPISPGISWYEDSVGDRPTYPALDGSTQASVAIIGGGFTGLQAAYHLAKAGVDVILIDANRFGDGGSGRNGGQLGTGQRWWPEECEAEFGLERSRALFAMGEAAKRHLLDFSASENIDIEYQQGHMIVAHKPRYEKAFRENASIAAERYDYPHLHFMEREETASRVGSSRFHFGVYDRGTGHIHPMKLIVGLAAAAARAGARLHEMSAAKAIHAEGGKVRVETARGTIIADKLLLATNAYTKGLEPETAAHVMPIGSFIGATPPLDAFPKIIPGGESVADSRFVVRYFRKSKDGRLLFGGREAYTSDSPSDITSHIRRQVAEIYPELKDIPFTHGWGGYVGITMPRLPFVRQVKPNVTVIGGYSGHGVMLANYCGRLYAEMLTGKATDLELYRSFNIKPFPGGQTFRAPLLFLALTWFAMMDRI</sequence>
<organism evidence="3 4">
    <name type="scientific">Rhizobium alvei</name>
    <dbReference type="NCBI Taxonomy" id="1132659"/>
    <lineage>
        <taxon>Bacteria</taxon>
        <taxon>Pseudomonadati</taxon>
        <taxon>Pseudomonadota</taxon>
        <taxon>Alphaproteobacteria</taxon>
        <taxon>Hyphomicrobiales</taxon>
        <taxon>Rhizobiaceae</taxon>
        <taxon>Rhizobium/Agrobacterium group</taxon>
        <taxon>Rhizobium</taxon>
    </lineage>
</organism>
<evidence type="ECO:0000259" key="2">
    <source>
        <dbReference type="Pfam" id="PF01266"/>
    </source>
</evidence>
<keyword evidence="1 3" id="KW-0560">Oxidoreductase</keyword>
<reference evidence="3" key="2">
    <citation type="submission" date="2023-07" db="EMBL/GenBank/DDBJ databases">
        <authorList>
            <person name="Shen H."/>
        </authorList>
    </citation>
    <scope>NUCLEOTIDE SEQUENCE</scope>
    <source>
        <strain evidence="3">TNR-22</strain>
    </source>
</reference>
<dbReference type="EC" id="1.-.-.-" evidence="3"/>
<dbReference type="SUPFAM" id="SSF51905">
    <property type="entry name" value="FAD/NAD(P)-binding domain"/>
    <property type="match status" value="1"/>
</dbReference>
<dbReference type="GO" id="GO:0016491">
    <property type="term" value="F:oxidoreductase activity"/>
    <property type="evidence" value="ECO:0007669"/>
    <property type="project" value="UniProtKB-KW"/>
</dbReference>
<dbReference type="Gene3D" id="3.50.50.60">
    <property type="entry name" value="FAD/NAD(P)-binding domain"/>
    <property type="match status" value="1"/>
</dbReference>
<protein>
    <submittedName>
        <fullName evidence="3">FAD-binding oxidoreductase</fullName>
        <ecNumber evidence="3">1.-.-.-</ecNumber>
    </submittedName>
</protein>
<dbReference type="RefSeq" id="WP_304374485.1">
    <property type="nucleotide sequence ID" value="NZ_JAUOZU010000001.1"/>
</dbReference>
<proteinExistence type="predicted"/>
<keyword evidence="4" id="KW-1185">Reference proteome</keyword>
<evidence type="ECO:0000313" key="4">
    <source>
        <dbReference type="Proteomes" id="UP001174932"/>
    </source>
</evidence>
<dbReference type="Gene3D" id="3.30.9.10">
    <property type="entry name" value="D-Amino Acid Oxidase, subunit A, domain 2"/>
    <property type="match status" value="1"/>
</dbReference>
<dbReference type="InterPro" id="IPR036188">
    <property type="entry name" value="FAD/NAD-bd_sf"/>
</dbReference>
<feature type="domain" description="FAD dependent oxidoreductase" evidence="2">
    <location>
        <begin position="35"/>
        <end position="385"/>
    </location>
</feature>
<name>A0ABT8YG84_9HYPH</name>
<comment type="caution">
    <text evidence="3">The sequence shown here is derived from an EMBL/GenBank/DDBJ whole genome shotgun (WGS) entry which is preliminary data.</text>
</comment>
<evidence type="ECO:0000256" key="1">
    <source>
        <dbReference type="ARBA" id="ARBA00023002"/>
    </source>
</evidence>